<dbReference type="InterPro" id="IPR013320">
    <property type="entry name" value="ConA-like_dom_sf"/>
</dbReference>
<feature type="chain" id="PRO_5015505442" evidence="1">
    <location>
        <begin position="26"/>
        <end position="378"/>
    </location>
</feature>
<dbReference type="AlphaFoldDB" id="A0A2T2NKT1"/>
<protein>
    <submittedName>
        <fullName evidence="3">Concanavalin A-like lectin/glucanase</fullName>
    </submittedName>
</protein>
<dbReference type="GO" id="GO:0005975">
    <property type="term" value="P:carbohydrate metabolic process"/>
    <property type="evidence" value="ECO:0007669"/>
    <property type="project" value="InterPro"/>
</dbReference>
<dbReference type="PROSITE" id="PS51762">
    <property type="entry name" value="GH16_2"/>
    <property type="match status" value="1"/>
</dbReference>
<reference evidence="3 4" key="1">
    <citation type="journal article" date="2018" name="Front. Microbiol.">
        <title>Genome-Wide Analysis of Corynespora cassiicola Leaf Fall Disease Putative Effectors.</title>
        <authorList>
            <person name="Lopez D."/>
            <person name="Ribeiro S."/>
            <person name="Label P."/>
            <person name="Fumanal B."/>
            <person name="Venisse J.S."/>
            <person name="Kohler A."/>
            <person name="de Oliveira R.R."/>
            <person name="Labutti K."/>
            <person name="Lipzen A."/>
            <person name="Lail K."/>
            <person name="Bauer D."/>
            <person name="Ohm R.A."/>
            <person name="Barry K.W."/>
            <person name="Spatafora J."/>
            <person name="Grigoriev I.V."/>
            <person name="Martin F.M."/>
            <person name="Pujade-Renaud V."/>
        </authorList>
    </citation>
    <scope>NUCLEOTIDE SEQUENCE [LARGE SCALE GENOMIC DNA]</scope>
    <source>
        <strain evidence="3 4">Philippines</strain>
    </source>
</reference>
<dbReference type="CDD" id="cd00413">
    <property type="entry name" value="Glyco_hydrolase_16"/>
    <property type="match status" value="1"/>
</dbReference>
<organism evidence="3 4">
    <name type="scientific">Corynespora cassiicola Philippines</name>
    <dbReference type="NCBI Taxonomy" id="1448308"/>
    <lineage>
        <taxon>Eukaryota</taxon>
        <taxon>Fungi</taxon>
        <taxon>Dikarya</taxon>
        <taxon>Ascomycota</taxon>
        <taxon>Pezizomycotina</taxon>
        <taxon>Dothideomycetes</taxon>
        <taxon>Pleosporomycetidae</taxon>
        <taxon>Pleosporales</taxon>
        <taxon>Corynesporascaceae</taxon>
        <taxon>Corynespora</taxon>
    </lineage>
</organism>
<feature type="signal peptide" evidence="1">
    <location>
        <begin position="1"/>
        <end position="25"/>
    </location>
</feature>
<dbReference type="SUPFAM" id="SSF49899">
    <property type="entry name" value="Concanavalin A-like lectins/glucanases"/>
    <property type="match status" value="2"/>
</dbReference>
<dbReference type="OrthoDB" id="25131at2759"/>
<dbReference type="PANTHER" id="PTHR38121:SF5">
    <property type="entry name" value="GH16 DOMAIN-CONTAINING PROTEIN"/>
    <property type="match status" value="1"/>
</dbReference>
<evidence type="ECO:0000313" key="3">
    <source>
        <dbReference type="EMBL" id="PSN66044.1"/>
    </source>
</evidence>
<keyword evidence="3" id="KW-0430">Lectin</keyword>
<sequence>MFPTLRDAAGAMPWLILAVSRLASAACECGYSVNKTTDATFALYTELMENDFLHTKTENISRNGWQAQEYNVSSEAARGPYGKQFFVENIQTNPFKDSDAWSGDTEETGDPGLQMWIRGDHSHGYVSGAEMATHRNDLQHGSFRAGLKLSGQSGTCGAFFWFYNNSQEIDLEFLSKQFNESQGAVNLVLQTPQSVVHGYDASNTSEFEVLPLPFRPDERYHEYRFDWTPGKVEFYVDGEFRHEMTENVPTQPGRMFFNHWSNGDPLWSAGPPGQDTAMTISYLKAYFNSTDEDRNDAYRERCPTFDPAKVCEIPSQTVAPDASSGTDAMKTYFFTLDEGDKTPGQDVFPTTNGASSLVGAPSTCIALLVTLFSLALAI</sequence>
<dbReference type="Gene3D" id="2.60.120.200">
    <property type="match status" value="1"/>
</dbReference>
<accession>A0A2T2NKT1</accession>
<dbReference type="STRING" id="1448308.A0A2T2NKT1"/>
<dbReference type="EMBL" id="KZ678136">
    <property type="protein sequence ID" value="PSN66044.1"/>
    <property type="molecule type" value="Genomic_DNA"/>
</dbReference>
<proteinExistence type="predicted"/>
<name>A0A2T2NKT1_CORCC</name>
<feature type="domain" description="GH16" evidence="2">
    <location>
        <begin position="63"/>
        <end position="291"/>
    </location>
</feature>
<gene>
    <name evidence="3" type="ORF">BS50DRAFT_404713</name>
</gene>
<keyword evidence="1" id="KW-0732">Signal</keyword>
<dbReference type="Proteomes" id="UP000240883">
    <property type="component" value="Unassembled WGS sequence"/>
</dbReference>
<evidence type="ECO:0000259" key="2">
    <source>
        <dbReference type="PROSITE" id="PS51762"/>
    </source>
</evidence>
<dbReference type="GO" id="GO:0030246">
    <property type="term" value="F:carbohydrate binding"/>
    <property type="evidence" value="ECO:0007669"/>
    <property type="project" value="UniProtKB-KW"/>
</dbReference>
<dbReference type="InterPro" id="IPR000757">
    <property type="entry name" value="Beta-glucanase-like"/>
</dbReference>
<keyword evidence="4" id="KW-1185">Reference proteome</keyword>
<dbReference type="GO" id="GO:0004553">
    <property type="term" value="F:hydrolase activity, hydrolyzing O-glycosyl compounds"/>
    <property type="evidence" value="ECO:0007669"/>
    <property type="project" value="InterPro"/>
</dbReference>
<evidence type="ECO:0000313" key="4">
    <source>
        <dbReference type="Proteomes" id="UP000240883"/>
    </source>
</evidence>
<dbReference type="Pfam" id="PF00722">
    <property type="entry name" value="Glyco_hydro_16"/>
    <property type="match status" value="1"/>
</dbReference>
<evidence type="ECO:0000256" key="1">
    <source>
        <dbReference type="SAM" id="SignalP"/>
    </source>
</evidence>
<dbReference type="PANTHER" id="PTHR38121">
    <property type="entry name" value="GH16 DOMAIN-CONTAINING PROTEIN"/>
    <property type="match status" value="1"/>
</dbReference>